<proteinExistence type="evidence at transcript level"/>
<gene>
    <name evidence="3" type="primary">S1SE2</name>
</gene>
<organism evidence="2">
    <name type="scientific">Ipomoea trifida</name>
    <name type="common">Morning glory</name>
    <dbReference type="NCBI Taxonomy" id="35884"/>
    <lineage>
        <taxon>Eukaryota</taxon>
        <taxon>Viridiplantae</taxon>
        <taxon>Streptophyta</taxon>
        <taxon>Embryophyta</taxon>
        <taxon>Tracheophyta</taxon>
        <taxon>Spermatophyta</taxon>
        <taxon>Magnoliopsida</taxon>
        <taxon>eudicotyledons</taxon>
        <taxon>Gunneridae</taxon>
        <taxon>Pentapetalae</taxon>
        <taxon>asterids</taxon>
        <taxon>lamiids</taxon>
        <taxon>Solanales</taxon>
        <taxon>Convolvulaceae</taxon>
        <taxon>Ipomoeeae</taxon>
        <taxon>Ipomoea</taxon>
    </lineage>
</organism>
<name>Q6JJ52_IPOTF</name>
<keyword evidence="1" id="KW-0812">Transmembrane</keyword>
<protein>
    <submittedName>
        <fullName evidence="3">Uncharacterized protein S1SE2</fullName>
    </submittedName>
</protein>
<sequence length="260" mass="30449">MTIKVHFIVPLYLLFLSITNVRTELSIGSIPLSWMDVDNYPLEKSIAVIGCFVIISVITLVLFKRNVIDSTGLIFGLWMLMSLDNAVLKSRKINNLLRYLLIYFHITVAFFGLTYWIRLSVRQYNIKNTRPSIDLLFEMGAWFFMFSLNCTLVAVQHLHRKKQYKVFEWYPIGTAFTSIVESYWKKGRKVRANQLKSQLIKKVEDAFHDFLRTCMKELQSSNIFEFNQKLNDFTRMLCILVAQQREALTITYQRALANGD</sequence>
<dbReference type="AlphaFoldDB" id="Q6JJ52"/>
<keyword evidence="1" id="KW-0472">Membrane</keyword>
<feature type="transmembrane region" description="Helical" evidence="1">
    <location>
        <begin position="133"/>
        <end position="155"/>
    </location>
</feature>
<reference evidence="2" key="1">
    <citation type="journal article" date="2004" name="Breed. Sci.">
        <title>Molecular Characterization of a 313-kb Genomic Region Containing the Self-incompatibility Locus of Ipomoea trifida, a Diploid Relative of Sweet Potato.</title>
        <authorList>
            <person name="Tomita R.N."/>
            <person name="Suzuki G."/>
            <person name="Yoshida K."/>
            <person name="Yano Y."/>
            <person name="Tsuchiya T."/>
            <person name="Kakeda K."/>
            <person name="Mukai Y."/>
            <person name="Kowyama Y."/>
        </authorList>
    </citation>
    <scope>NUCLEOTIDE SEQUENCE</scope>
</reference>
<dbReference type="EMBL" id="AH013750">
    <property type="protein sequence ID" value="AAS79580.1"/>
    <property type="molecule type" value="Genomic_DNA"/>
</dbReference>
<evidence type="ECO:0000256" key="1">
    <source>
        <dbReference type="SAM" id="Phobius"/>
    </source>
</evidence>
<evidence type="ECO:0000313" key="3">
    <source>
        <dbReference type="EMBL" id="BAF52536.1"/>
    </source>
</evidence>
<dbReference type="EMBL" id="AB288068">
    <property type="protein sequence ID" value="BAF52536.1"/>
    <property type="molecule type" value="mRNA"/>
</dbReference>
<feature type="transmembrane region" description="Helical" evidence="1">
    <location>
        <begin position="47"/>
        <end position="63"/>
    </location>
</feature>
<keyword evidence="1" id="KW-1133">Transmembrane helix</keyword>
<feature type="transmembrane region" description="Helical" evidence="1">
    <location>
        <begin position="100"/>
        <end position="121"/>
    </location>
</feature>
<accession>Q6JJ52</accession>
<reference evidence="3" key="2">
    <citation type="journal article" date="2007" name="Sex. Plant Reprod.">
        <title>Expression of stigma- and anther-specific genes located in the S locus region of Ipomoea trifida.</title>
        <authorList>
            <person name="Rahman M.H."/>
            <person name="Uchiyama M."/>
            <person name="Kuno M."/>
            <person name="Hirashima N."/>
            <person name="Suwabe K."/>
            <person name="Tsuchiya T."/>
            <person name="Kagaya Y."/>
            <person name="Kobayashi I."/>
            <person name="Kakeda K."/>
            <person name="Kowyama Y."/>
        </authorList>
    </citation>
    <scope>NUCLEOTIDE SEQUENCE</scope>
    <source>
        <strain evidence="3">S1 homozygote</strain>
        <tissue evidence="3">Stigma</tissue>
    </source>
</reference>
<evidence type="ECO:0000313" key="2">
    <source>
        <dbReference type="EMBL" id="AAS79580.1"/>
    </source>
</evidence>